<evidence type="ECO:0000256" key="1">
    <source>
        <dbReference type="SAM" id="Phobius"/>
    </source>
</evidence>
<keyword evidence="1" id="KW-0472">Membrane</keyword>
<protein>
    <recommendedName>
        <fullName evidence="2">Putative Flp pilus-assembly TadG-like N-terminal domain-containing protein</fullName>
    </recommendedName>
</protein>
<proteinExistence type="predicted"/>
<sequence>MQRKKLRLMLREEDGNILILTALLIAVFVGMLAFVLDLGHVHSVRYELQNGADACALRGARAFFPDNGPFDNSAFSAPRSVSQAWTTIGKNPTDAAPLKDLSDVIVGLWDYQKQAFEYAYPEESAGSFTWPPPMQYWGRYIGPAVSLTTKREQAEQNYGPVGMTLAQIFGVTAVPMGSLATAALSGVGSVGPGEVDLPMYISKDFFTQPGLDLWNSRINLYPEQPTENAGWFTPPDVKNTTPPELAKYILGPEFGGKPFPSMQVSDGAFDSKDPPPYDYVYTQNGVDANLFKETQSCTPPKNHVGMLYWRWWYQTQCLGQPWIIQLPVLATSHQSNDPQPIVGFSEWEVVAVEEMPAKRIVIRPRSGVSPTGGGGGAFFGLLSLEPKLVR</sequence>
<evidence type="ECO:0000259" key="2">
    <source>
        <dbReference type="Pfam" id="PF13400"/>
    </source>
</evidence>
<dbReference type="AlphaFoldDB" id="A0A7C3V4V6"/>
<feature type="transmembrane region" description="Helical" evidence="1">
    <location>
        <begin position="16"/>
        <end position="36"/>
    </location>
</feature>
<feature type="domain" description="Putative Flp pilus-assembly TadG-like N-terminal" evidence="2">
    <location>
        <begin position="15"/>
        <end position="62"/>
    </location>
</feature>
<dbReference type="EMBL" id="DTMF01000146">
    <property type="protein sequence ID" value="HGF33895.1"/>
    <property type="molecule type" value="Genomic_DNA"/>
</dbReference>
<dbReference type="InterPro" id="IPR028087">
    <property type="entry name" value="Tad_N"/>
</dbReference>
<reference evidence="3" key="1">
    <citation type="journal article" date="2020" name="mSystems">
        <title>Genome- and Community-Level Interaction Insights into Carbon Utilization and Element Cycling Functions of Hydrothermarchaeota in Hydrothermal Sediment.</title>
        <authorList>
            <person name="Zhou Z."/>
            <person name="Liu Y."/>
            <person name="Xu W."/>
            <person name="Pan J."/>
            <person name="Luo Z.H."/>
            <person name="Li M."/>
        </authorList>
    </citation>
    <scope>NUCLEOTIDE SEQUENCE [LARGE SCALE GENOMIC DNA]</scope>
    <source>
        <strain evidence="3">SpSt-897</strain>
    </source>
</reference>
<comment type="caution">
    <text evidence="3">The sequence shown here is derived from an EMBL/GenBank/DDBJ whole genome shotgun (WGS) entry which is preliminary data.</text>
</comment>
<dbReference type="Pfam" id="PF13400">
    <property type="entry name" value="Tad"/>
    <property type="match status" value="1"/>
</dbReference>
<gene>
    <name evidence="3" type="ORF">ENW96_05825</name>
</gene>
<keyword evidence="1" id="KW-1133">Transmembrane helix</keyword>
<accession>A0A7C3V4V6</accession>
<evidence type="ECO:0000313" key="3">
    <source>
        <dbReference type="EMBL" id="HGF33895.1"/>
    </source>
</evidence>
<keyword evidence="1" id="KW-0812">Transmembrane</keyword>
<name>A0A7C3V4V6_9BACT</name>
<organism evidence="3">
    <name type="scientific">Desulfobacca acetoxidans</name>
    <dbReference type="NCBI Taxonomy" id="60893"/>
    <lineage>
        <taxon>Bacteria</taxon>
        <taxon>Pseudomonadati</taxon>
        <taxon>Thermodesulfobacteriota</taxon>
        <taxon>Desulfobaccia</taxon>
        <taxon>Desulfobaccales</taxon>
        <taxon>Desulfobaccaceae</taxon>
        <taxon>Desulfobacca</taxon>
    </lineage>
</organism>